<keyword evidence="3" id="KW-1185">Reference proteome</keyword>
<dbReference type="GO" id="GO:0005524">
    <property type="term" value="F:ATP binding"/>
    <property type="evidence" value="ECO:0007669"/>
    <property type="project" value="InterPro"/>
</dbReference>
<protein>
    <submittedName>
        <fullName evidence="2">DNA replication protein DnaC</fullName>
    </submittedName>
</protein>
<dbReference type="GO" id="GO:0006260">
    <property type="term" value="P:DNA replication"/>
    <property type="evidence" value="ECO:0007669"/>
    <property type="project" value="TreeGrafter"/>
</dbReference>
<sequence>MYQSTTSNPVDKIKQIKWKQAWELQNGNADKTQFSCHICCDKKIVVKKEGNKFTADDCKCLEQKKLKERKQKEQKKYENSIKAAEIREEFEGKTFDDFQWLKGKKEAKYAAMDYVDNFDFYQSKGIGLTFVGKCGRGKTLLSHIVSQELLKKDHTVVNVVAKEFYDDIKATYDDPDKKTSDLITSAKEVDLLVIDNLNAQRFGFDEIDKLFIIINHRIENKKPTIINSTCSLDSLEKKLAPDHVSRLIGKNGDPIQISGIDMRKKHGEAITKLRQQNIGKLKNKTI</sequence>
<evidence type="ECO:0000259" key="1">
    <source>
        <dbReference type="Pfam" id="PF01695"/>
    </source>
</evidence>
<dbReference type="InterPro" id="IPR027417">
    <property type="entry name" value="P-loop_NTPase"/>
</dbReference>
<dbReference type="Pfam" id="PF01695">
    <property type="entry name" value="IstB_IS21"/>
    <property type="match status" value="1"/>
</dbReference>
<evidence type="ECO:0000313" key="3">
    <source>
        <dbReference type="Proteomes" id="UP000295832"/>
    </source>
</evidence>
<dbReference type="STRING" id="926561.GCA_000379025_02581"/>
<dbReference type="SUPFAM" id="SSF52540">
    <property type="entry name" value="P-loop containing nucleoside triphosphate hydrolases"/>
    <property type="match status" value="1"/>
</dbReference>
<comment type="caution">
    <text evidence="2">The sequence shown here is derived from an EMBL/GenBank/DDBJ whole genome shotgun (WGS) entry which is preliminary data.</text>
</comment>
<dbReference type="RefSeq" id="WP_243832471.1">
    <property type="nucleotide sequence ID" value="NZ_SOEG01000008.1"/>
</dbReference>
<feature type="domain" description="IstB-like ATP-binding" evidence="1">
    <location>
        <begin position="65"/>
        <end position="240"/>
    </location>
</feature>
<reference evidence="2 3" key="1">
    <citation type="submission" date="2019-03" db="EMBL/GenBank/DDBJ databases">
        <title>Subsurface microbial communities from deep shales in Ohio and West Virginia, USA.</title>
        <authorList>
            <person name="Wrighton K."/>
        </authorList>
    </citation>
    <scope>NUCLEOTIDE SEQUENCE [LARGE SCALE GENOMIC DNA]</scope>
    <source>
        <strain evidence="2 3">MSL 6dP</strain>
    </source>
</reference>
<dbReference type="PANTHER" id="PTHR30050:SF4">
    <property type="entry name" value="ATP-BINDING PROTEIN RV3427C IN INSERTION SEQUENCE-RELATED"/>
    <property type="match status" value="1"/>
</dbReference>
<accession>A0A4R8H1S2</accession>
<dbReference type="EMBL" id="SOEG01000008">
    <property type="protein sequence ID" value="TDX52159.1"/>
    <property type="molecule type" value="Genomic_DNA"/>
</dbReference>
<dbReference type="PANTHER" id="PTHR30050">
    <property type="entry name" value="CHROMOSOMAL REPLICATION INITIATOR PROTEIN DNAA"/>
    <property type="match status" value="1"/>
</dbReference>
<dbReference type="AlphaFoldDB" id="A0A4R8H1S2"/>
<name>A0A4R8H1S2_9FIRM</name>
<evidence type="ECO:0000313" key="2">
    <source>
        <dbReference type="EMBL" id="TDX52159.1"/>
    </source>
</evidence>
<organism evidence="2 3">
    <name type="scientific">Orenia marismortui</name>
    <dbReference type="NCBI Taxonomy" id="46469"/>
    <lineage>
        <taxon>Bacteria</taxon>
        <taxon>Bacillati</taxon>
        <taxon>Bacillota</taxon>
        <taxon>Clostridia</taxon>
        <taxon>Halanaerobiales</taxon>
        <taxon>Halobacteroidaceae</taxon>
        <taxon>Orenia</taxon>
    </lineage>
</organism>
<dbReference type="Gene3D" id="3.40.50.300">
    <property type="entry name" value="P-loop containing nucleotide triphosphate hydrolases"/>
    <property type="match status" value="1"/>
</dbReference>
<dbReference type="InterPro" id="IPR002611">
    <property type="entry name" value="IstB_ATP-bd"/>
</dbReference>
<dbReference type="Proteomes" id="UP000295832">
    <property type="component" value="Unassembled WGS sequence"/>
</dbReference>
<proteinExistence type="predicted"/>
<gene>
    <name evidence="2" type="ORF">C7959_10881</name>
</gene>